<dbReference type="Proteomes" id="UP000528734">
    <property type="component" value="Unassembled WGS sequence"/>
</dbReference>
<dbReference type="EMBL" id="JAAVLW010000005">
    <property type="protein sequence ID" value="NOJ47991.1"/>
    <property type="molecule type" value="Genomic_DNA"/>
</dbReference>
<keyword evidence="1" id="KW-0732">Signal</keyword>
<proteinExistence type="predicted"/>
<feature type="signal peptide" evidence="1">
    <location>
        <begin position="1"/>
        <end position="27"/>
    </location>
</feature>
<gene>
    <name evidence="2" type="ORF">HCN50_17365</name>
</gene>
<organism evidence="2 3">
    <name type="scientific">Bradyrhizobium archetypum</name>
    <dbReference type="NCBI Taxonomy" id="2721160"/>
    <lineage>
        <taxon>Bacteria</taxon>
        <taxon>Pseudomonadati</taxon>
        <taxon>Pseudomonadota</taxon>
        <taxon>Alphaproteobacteria</taxon>
        <taxon>Hyphomicrobiales</taxon>
        <taxon>Nitrobacteraceae</taxon>
        <taxon>Bradyrhizobium</taxon>
    </lineage>
</organism>
<keyword evidence="3" id="KW-1185">Reference proteome</keyword>
<dbReference type="RefSeq" id="WP_171710876.1">
    <property type="nucleotide sequence ID" value="NZ_JAAVLW010000005.1"/>
</dbReference>
<evidence type="ECO:0000313" key="3">
    <source>
        <dbReference type="Proteomes" id="UP000528734"/>
    </source>
</evidence>
<dbReference type="AlphaFoldDB" id="A0A7Y4H5F4"/>
<evidence type="ECO:0000256" key="1">
    <source>
        <dbReference type="SAM" id="SignalP"/>
    </source>
</evidence>
<protein>
    <submittedName>
        <fullName evidence="2">Uncharacterized protein</fullName>
    </submittedName>
</protein>
<sequence length="115" mass="13008">MIKQVIRLILIVALIIPNLVASSLAFADAAQTSIQFCWAMGKFDHTIYYAEIENRDDRKASFDTLLEISGIDHHAVKCSTADSTTHRSVRARLIEDWLESEFEIVNTTFLSDLGY</sequence>
<accession>A0A7Y4H5F4</accession>
<feature type="chain" id="PRO_5031056215" evidence="1">
    <location>
        <begin position="28"/>
        <end position="115"/>
    </location>
</feature>
<name>A0A7Y4H5F4_9BRAD</name>
<reference evidence="2 3" key="1">
    <citation type="submission" date="2020-03" db="EMBL/GenBank/DDBJ databases">
        <title>Bradyrhizobium diversity isolated from nodules of Muelleranthus trifoliolatus.</title>
        <authorList>
            <person name="Klepa M."/>
            <person name="Helene L."/>
            <person name="Hungria M."/>
        </authorList>
    </citation>
    <scope>NUCLEOTIDE SEQUENCE [LARGE SCALE GENOMIC DNA]</scope>
    <source>
        <strain evidence="2 3">WSM 1744</strain>
    </source>
</reference>
<evidence type="ECO:0000313" key="2">
    <source>
        <dbReference type="EMBL" id="NOJ47991.1"/>
    </source>
</evidence>
<comment type="caution">
    <text evidence="2">The sequence shown here is derived from an EMBL/GenBank/DDBJ whole genome shotgun (WGS) entry which is preliminary data.</text>
</comment>